<keyword evidence="3" id="KW-1185">Reference proteome</keyword>
<organism evidence="2 3">
    <name type="scientific">Thelohanellus kitauei</name>
    <name type="common">Myxosporean</name>
    <dbReference type="NCBI Taxonomy" id="669202"/>
    <lineage>
        <taxon>Eukaryota</taxon>
        <taxon>Metazoa</taxon>
        <taxon>Cnidaria</taxon>
        <taxon>Myxozoa</taxon>
        <taxon>Myxosporea</taxon>
        <taxon>Bivalvulida</taxon>
        <taxon>Platysporina</taxon>
        <taxon>Myxobolidae</taxon>
        <taxon>Thelohanellus</taxon>
    </lineage>
</organism>
<evidence type="ECO:0000313" key="3">
    <source>
        <dbReference type="Proteomes" id="UP000031668"/>
    </source>
</evidence>
<comment type="caution">
    <text evidence="2">The sequence shown here is derived from an EMBL/GenBank/DDBJ whole genome shotgun (WGS) entry which is preliminary data.</text>
</comment>
<dbReference type="AlphaFoldDB" id="A0A0C2N693"/>
<sequence>MGYKAKSSKNLLIGKSISRCCMQQSYATSESFHIHNSTVPRPEKLTVMNLERKGDEEPTNDNESEISGFKSRGLKIHKSSHPNNKHTYDRMNNLFNVDHDVFLKHEFYLRCCRGITQNIDHQR</sequence>
<proteinExistence type="predicted"/>
<dbReference type="EMBL" id="JWZT01001610">
    <property type="protein sequence ID" value="KII71830.1"/>
    <property type="molecule type" value="Genomic_DNA"/>
</dbReference>
<evidence type="ECO:0000256" key="1">
    <source>
        <dbReference type="SAM" id="MobiDB-lite"/>
    </source>
</evidence>
<name>A0A0C2N693_THEKT</name>
<accession>A0A0C2N693</accession>
<gene>
    <name evidence="2" type="ORF">RF11_01374</name>
</gene>
<feature type="compositionally biased region" description="Basic residues" evidence="1">
    <location>
        <begin position="72"/>
        <end position="84"/>
    </location>
</feature>
<reference evidence="2 3" key="1">
    <citation type="journal article" date="2014" name="Genome Biol. Evol.">
        <title>The genome of the myxosporean Thelohanellus kitauei shows adaptations to nutrient acquisition within its fish host.</title>
        <authorList>
            <person name="Yang Y."/>
            <person name="Xiong J."/>
            <person name="Zhou Z."/>
            <person name="Huo F."/>
            <person name="Miao W."/>
            <person name="Ran C."/>
            <person name="Liu Y."/>
            <person name="Zhang J."/>
            <person name="Feng J."/>
            <person name="Wang M."/>
            <person name="Wang M."/>
            <person name="Wang L."/>
            <person name="Yao B."/>
        </authorList>
    </citation>
    <scope>NUCLEOTIDE SEQUENCE [LARGE SCALE GENOMIC DNA]</scope>
    <source>
        <strain evidence="2">Wuqing</strain>
    </source>
</reference>
<evidence type="ECO:0000313" key="2">
    <source>
        <dbReference type="EMBL" id="KII71830.1"/>
    </source>
</evidence>
<feature type="region of interest" description="Disordered" evidence="1">
    <location>
        <begin position="52"/>
        <end position="86"/>
    </location>
</feature>
<protein>
    <submittedName>
        <fullName evidence="2">Uncharacterized protein</fullName>
    </submittedName>
</protein>
<dbReference type="Proteomes" id="UP000031668">
    <property type="component" value="Unassembled WGS sequence"/>
</dbReference>